<protein>
    <submittedName>
        <fullName evidence="1">Uncharacterized protein</fullName>
    </submittedName>
</protein>
<sequence>MRLDRHPWSLLVGTLDVVLDSSARVAPYRILHQTQDSQIYWTVASGLGEDDDTQKFVNLMARLQLHEGKGQGSKSTGQVVPQEQPHSQVDALYGHPDQHLTFSRTTQLQVLEEPHPSWLLCIVSTTPANLPSNSTENCPDSTDPSFLLTTRDSTYQPQAEEPGCDTVISRCHGLESVTGPLGPGGRVEAISSWQKSMVT</sequence>
<proteinExistence type="predicted"/>
<reference evidence="1 2" key="1">
    <citation type="submission" date="2023-05" db="EMBL/GenBank/DDBJ databases">
        <title>B98-5 Cell Line De Novo Hybrid Assembly: An Optical Mapping Approach.</title>
        <authorList>
            <person name="Kananen K."/>
            <person name="Auerbach J.A."/>
            <person name="Kautto E."/>
            <person name="Blachly J.S."/>
        </authorList>
    </citation>
    <scope>NUCLEOTIDE SEQUENCE [LARGE SCALE GENOMIC DNA]</scope>
    <source>
        <strain evidence="1">B95-8</strain>
        <tissue evidence="1">Cell line</tissue>
    </source>
</reference>
<gene>
    <name evidence="1" type="ORF">P7K49_005309</name>
</gene>
<keyword evidence="2" id="KW-1185">Reference proteome</keyword>
<organism evidence="1 2">
    <name type="scientific">Saguinus oedipus</name>
    <name type="common">Cotton-top tamarin</name>
    <name type="synonym">Oedipomidas oedipus</name>
    <dbReference type="NCBI Taxonomy" id="9490"/>
    <lineage>
        <taxon>Eukaryota</taxon>
        <taxon>Metazoa</taxon>
        <taxon>Chordata</taxon>
        <taxon>Craniata</taxon>
        <taxon>Vertebrata</taxon>
        <taxon>Euteleostomi</taxon>
        <taxon>Mammalia</taxon>
        <taxon>Eutheria</taxon>
        <taxon>Euarchontoglires</taxon>
        <taxon>Primates</taxon>
        <taxon>Haplorrhini</taxon>
        <taxon>Platyrrhini</taxon>
        <taxon>Cebidae</taxon>
        <taxon>Callitrichinae</taxon>
        <taxon>Saguinus</taxon>
    </lineage>
</organism>
<evidence type="ECO:0000313" key="2">
    <source>
        <dbReference type="Proteomes" id="UP001266305"/>
    </source>
</evidence>
<dbReference type="EMBL" id="JASSZA010000002">
    <property type="protein sequence ID" value="KAK2118422.1"/>
    <property type="molecule type" value="Genomic_DNA"/>
</dbReference>
<evidence type="ECO:0000313" key="1">
    <source>
        <dbReference type="EMBL" id="KAK2118422.1"/>
    </source>
</evidence>
<name>A0ABQ9W9X3_SAGOE</name>
<accession>A0ABQ9W9X3</accession>
<dbReference type="Proteomes" id="UP001266305">
    <property type="component" value="Unassembled WGS sequence"/>
</dbReference>
<comment type="caution">
    <text evidence="1">The sequence shown here is derived from an EMBL/GenBank/DDBJ whole genome shotgun (WGS) entry which is preliminary data.</text>
</comment>